<evidence type="ECO:0000256" key="5">
    <source>
        <dbReference type="ARBA" id="ARBA00013200"/>
    </source>
</evidence>
<comment type="subcellular location">
    <subcellularLocation>
        <location evidence="2 19">Cell membrane</location>
        <topology evidence="2 19">Multi-pass membrane protein</topology>
    </subcellularLocation>
</comment>
<comment type="pathway">
    <text evidence="3 19">Cofactor biosynthesis; adenosylcobalamin biosynthesis; adenosylcobalamin from cob(II)yrinate a,c-diamide: step 7/7.</text>
</comment>
<sequence length="240" mass="24504">MFRGFLAALGFLTRFGPAAGAREADFAASVAWFPAVGLVLGGVAVAPAQALYGGSPWVCAWLVVVLDLWATRGLHADGLADVADAWGSMARGERFFEIMKDSRVGAFGAMGLFAVLAGKLVLFAALFESGRGWAVVFSFVVGRACVVWLMGMTRHLGRPGLGRLFLDGARPGVMAAALGTAAVVGVFLVPGRGLVLALVCGAAVAAMLSGLARSRGAVNGDFLGACIVLGEVAACLGMLA</sequence>
<organism evidence="20 21">
    <name type="scientific">Desulfolutivibrio sulfodismutans</name>
    <dbReference type="NCBI Taxonomy" id="63561"/>
    <lineage>
        <taxon>Bacteria</taxon>
        <taxon>Pseudomonadati</taxon>
        <taxon>Thermodesulfobacteriota</taxon>
        <taxon>Desulfovibrionia</taxon>
        <taxon>Desulfovibrionales</taxon>
        <taxon>Desulfovibrionaceae</taxon>
        <taxon>Desulfolutivibrio</taxon>
    </lineage>
</organism>
<keyword evidence="13 19" id="KW-0472">Membrane</keyword>
<evidence type="ECO:0000256" key="9">
    <source>
        <dbReference type="ARBA" id="ARBA00022679"/>
    </source>
</evidence>
<comment type="catalytic activity">
    <reaction evidence="18 19">
        <text>alpha-ribazole 5'-phosphate + adenosylcob(III)inamide-GDP = adenosylcob(III)alamin 5'-phosphate + GMP + H(+)</text>
        <dbReference type="Rhea" id="RHEA:23560"/>
        <dbReference type="ChEBI" id="CHEBI:15378"/>
        <dbReference type="ChEBI" id="CHEBI:57918"/>
        <dbReference type="ChEBI" id="CHEBI:58115"/>
        <dbReference type="ChEBI" id="CHEBI:60487"/>
        <dbReference type="ChEBI" id="CHEBI:60493"/>
        <dbReference type="EC" id="2.7.8.26"/>
    </reaction>
</comment>
<keyword evidence="7 19" id="KW-1003">Cell membrane</keyword>
<evidence type="ECO:0000256" key="17">
    <source>
        <dbReference type="ARBA" id="ARBA00048623"/>
    </source>
</evidence>
<evidence type="ECO:0000256" key="6">
    <source>
        <dbReference type="ARBA" id="ARBA00015850"/>
    </source>
</evidence>
<dbReference type="EMBL" id="JAAGRQ010000168">
    <property type="protein sequence ID" value="NDY58947.1"/>
    <property type="molecule type" value="Genomic_DNA"/>
</dbReference>
<feature type="transmembrane region" description="Helical" evidence="19">
    <location>
        <begin position="30"/>
        <end position="52"/>
    </location>
</feature>
<evidence type="ECO:0000256" key="13">
    <source>
        <dbReference type="ARBA" id="ARBA00023136"/>
    </source>
</evidence>
<dbReference type="AlphaFoldDB" id="A0A7K3NS56"/>
<reference evidence="20 21" key="1">
    <citation type="submission" date="2020-02" db="EMBL/GenBank/DDBJ databases">
        <title>Comparative genomics of sulfur disproportionating microorganisms.</title>
        <authorList>
            <person name="Ward L.M."/>
            <person name="Bertran E."/>
            <person name="Johnston D.T."/>
        </authorList>
    </citation>
    <scope>NUCLEOTIDE SEQUENCE [LARGE SCALE GENOMIC DNA]</scope>
    <source>
        <strain evidence="20 21">DSM 3696</strain>
    </source>
</reference>
<dbReference type="UniPathway" id="UPA00148">
    <property type="reaction ID" value="UER00238"/>
</dbReference>
<evidence type="ECO:0000256" key="8">
    <source>
        <dbReference type="ARBA" id="ARBA00022573"/>
    </source>
</evidence>
<evidence type="ECO:0000256" key="18">
    <source>
        <dbReference type="ARBA" id="ARBA00049504"/>
    </source>
</evidence>
<dbReference type="HAMAP" id="MF_00719">
    <property type="entry name" value="CobS"/>
    <property type="match status" value="1"/>
</dbReference>
<evidence type="ECO:0000256" key="15">
    <source>
        <dbReference type="ARBA" id="ARBA00032605"/>
    </source>
</evidence>
<proteinExistence type="inferred from homology"/>
<evidence type="ECO:0000256" key="19">
    <source>
        <dbReference type="HAMAP-Rule" id="MF_00719"/>
    </source>
</evidence>
<keyword evidence="21" id="KW-1185">Reference proteome</keyword>
<dbReference type="Pfam" id="PF02654">
    <property type="entry name" value="CobS"/>
    <property type="match status" value="1"/>
</dbReference>
<dbReference type="EC" id="2.7.8.26" evidence="5 19"/>
<keyword evidence="12 19" id="KW-1133">Transmembrane helix</keyword>
<feature type="transmembrane region" description="Helical" evidence="19">
    <location>
        <begin position="195"/>
        <end position="212"/>
    </location>
</feature>
<accession>A0A7K3NS56</accession>
<dbReference type="Proteomes" id="UP000469724">
    <property type="component" value="Unassembled WGS sequence"/>
</dbReference>
<dbReference type="InterPro" id="IPR003805">
    <property type="entry name" value="CobS"/>
</dbReference>
<keyword evidence="10 19" id="KW-0812">Transmembrane</keyword>
<feature type="transmembrane region" description="Helical" evidence="19">
    <location>
        <begin position="133"/>
        <end position="151"/>
    </location>
</feature>
<evidence type="ECO:0000313" key="21">
    <source>
        <dbReference type="Proteomes" id="UP000469724"/>
    </source>
</evidence>
<evidence type="ECO:0000313" key="20">
    <source>
        <dbReference type="EMBL" id="NDY58947.1"/>
    </source>
</evidence>
<feature type="transmembrane region" description="Helical" evidence="19">
    <location>
        <begin position="104"/>
        <end position="127"/>
    </location>
</feature>
<evidence type="ECO:0000256" key="3">
    <source>
        <dbReference type="ARBA" id="ARBA00004663"/>
    </source>
</evidence>
<evidence type="ECO:0000256" key="4">
    <source>
        <dbReference type="ARBA" id="ARBA00010561"/>
    </source>
</evidence>
<comment type="catalytic activity">
    <reaction evidence="17 19">
        <text>alpha-ribazole + adenosylcob(III)inamide-GDP = adenosylcob(III)alamin + GMP + H(+)</text>
        <dbReference type="Rhea" id="RHEA:16049"/>
        <dbReference type="ChEBI" id="CHEBI:10329"/>
        <dbReference type="ChEBI" id="CHEBI:15378"/>
        <dbReference type="ChEBI" id="CHEBI:18408"/>
        <dbReference type="ChEBI" id="CHEBI:58115"/>
        <dbReference type="ChEBI" id="CHEBI:60487"/>
        <dbReference type="EC" id="2.7.8.26"/>
    </reaction>
</comment>
<comment type="function">
    <text evidence="14 19">Joins adenosylcobinamide-GDP and alpha-ribazole to generate adenosylcobalamin (Ado-cobalamin). Also synthesizes adenosylcobalamin 5'-phosphate from adenosylcobinamide-GDP and alpha-ribazole 5'-phosphate.</text>
</comment>
<comment type="similarity">
    <text evidence="4 19">Belongs to the CobS family.</text>
</comment>
<evidence type="ECO:0000256" key="7">
    <source>
        <dbReference type="ARBA" id="ARBA00022475"/>
    </source>
</evidence>
<evidence type="ECO:0000256" key="1">
    <source>
        <dbReference type="ARBA" id="ARBA00001946"/>
    </source>
</evidence>
<keyword evidence="8 19" id="KW-0169">Cobalamin biosynthesis</keyword>
<evidence type="ECO:0000256" key="16">
    <source>
        <dbReference type="ARBA" id="ARBA00032853"/>
    </source>
</evidence>
<evidence type="ECO:0000256" key="11">
    <source>
        <dbReference type="ARBA" id="ARBA00022842"/>
    </source>
</evidence>
<dbReference type="GO" id="GO:0008818">
    <property type="term" value="F:cobalamin 5'-phosphate synthase activity"/>
    <property type="evidence" value="ECO:0007669"/>
    <property type="project" value="UniProtKB-UniRule"/>
</dbReference>
<evidence type="ECO:0000256" key="14">
    <source>
        <dbReference type="ARBA" id="ARBA00025228"/>
    </source>
</evidence>
<comment type="cofactor">
    <cofactor evidence="1 19">
        <name>Mg(2+)</name>
        <dbReference type="ChEBI" id="CHEBI:18420"/>
    </cofactor>
</comment>
<feature type="transmembrane region" description="Helical" evidence="19">
    <location>
        <begin position="219"/>
        <end position="239"/>
    </location>
</feature>
<dbReference type="GO" id="GO:0009236">
    <property type="term" value="P:cobalamin biosynthetic process"/>
    <property type="evidence" value="ECO:0007669"/>
    <property type="project" value="UniProtKB-UniRule"/>
</dbReference>
<dbReference type="PANTHER" id="PTHR34148">
    <property type="entry name" value="ADENOSYLCOBINAMIDE-GDP RIBAZOLETRANSFERASE"/>
    <property type="match status" value="1"/>
</dbReference>
<gene>
    <name evidence="19" type="primary">cobS</name>
    <name evidence="20" type="ORF">G3N56_19600</name>
</gene>
<dbReference type="PANTHER" id="PTHR34148:SF1">
    <property type="entry name" value="ADENOSYLCOBINAMIDE-GDP RIBAZOLETRANSFERASE"/>
    <property type="match status" value="1"/>
</dbReference>
<protein>
    <recommendedName>
        <fullName evidence="6 19">Adenosylcobinamide-GDP ribazoletransferase</fullName>
        <ecNumber evidence="5 19">2.7.8.26</ecNumber>
    </recommendedName>
    <alternativeName>
        <fullName evidence="16 19">Cobalamin synthase</fullName>
    </alternativeName>
    <alternativeName>
        <fullName evidence="15 19">Cobalamin-5'-phosphate synthase</fullName>
    </alternativeName>
</protein>
<dbReference type="GO" id="GO:0005886">
    <property type="term" value="C:plasma membrane"/>
    <property type="evidence" value="ECO:0007669"/>
    <property type="project" value="UniProtKB-SubCell"/>
</dbReference>
<keyword evidence="11 19" id="KW-0460">Magnesium</keyword>
<keyword evidence="9 19" id="KW-0808">Transferase</keyword>
<dbReference type="GO" id="GO:0051073">
    <property type="term" value="F:adenosylcobinamide-GDP ribazoletransferase activity"/>
    <property type="evidence" value="ECO:0007669"/>
    <property type="project" value="UniProtKB-UniRule"/>
</dbReference>
<evidence type="ECO:0000256" key="2">
    <source>
        <dbReference type="ARBA" id="ARBA00004651"/>
    </source>
</evidence>
<evidence type="ECO:0000256" key="12">
    <source>
        <dbReference type="ARBA" id="ARBA00022989"/>
    </source>
</evidence>
<comment type="caution">
    <text evidence="20">The sequence shown here is derived from an EMBL/GenBank/DDBJ whole genome shotgun (WGS) entry which is preliminary data.</text>
</comment>
<name>A0A7K3NS56_9BACT</name>
<feature type="transmembrane region" description="Helical" evidence="19">
    <location>
        <begin position="172"/>
        <end position="189"/>
    </location>
</feature>
<evidence type="ECO:0000256" key="10">
    <source>
        <dbReference type="ARBA" id="ARBA00022692"/>
    </source>
</evidence>